<evidence type="ECO:0000313" key="2">
    <source>
        <dbReference type="EMBL" id="KOX76373.1"/>
    </source>
</evidence>
<reference evidence="2 3" key="1">
    <citation type="submission" date="2015-07" db="EMBL/GenBank/DDBJ databases">
        <title>The genome of Melipona quadrifasciata.</title>
        <authorList>
            <person name="Pan H."/>
            <person name="Kapheim K."/>
        </authorList>
    </citation>
    <scope>NUCLEOTIDE SEQUENCE [LARGE SCALE GENOMIC DNA]</scope>
    <source>
        <strain evidence="2">0111107301</strain>
        <tissue evidence="2">Whole body</tissue>
    </source>
</reference>
<keyword evidence="3" id="KW-1185">Reference proteome</keyword>
<gene>
    <name evidence="2" type="ORF">WN51_11704</name>
</gene>
<dbReference type="AlphaFoldDB" id="A0A0M9A5I4"/>
<feature type="region of interest" description="Disordered" evidence="1">
    <location>
        <begin position="15"/>
        <end position="40"/>
    </location>
</feature>
<evidence type="ECO:0000256" key="1">
    <source>
        <dbReference type="SAM" id="MobiDB-lite"/>
    </source>
</evidence>
<organism evidence="2 3">
    <name type="scientific">Melipona quadrifasciata</name>
    <dbReference type="NCBI Taxonomy" id="166423"/>
    <lineage>
        <taxon>Eukaryota</taxon>
        <taxon>Metazoa</taxon>
        <taxon>Ecdysozoa</taxon>
        <taxon>Arthropoda</taxon>
        <taxon>Hexapoda</taxon>
        <taxon>Insecta</taxon>
        <taxon>Pterygota</taxon>
        <taxon>Neoptera</taxon>
        <taxon>Endopterygota</taxon>
        <taxon>Hymenoptera</taxon>
        <taxon>Apocrita</taxon>
        <taxon>Aculeata</taxon>
        <taxon>Apoidea</taxon>
        <taxon>Anthophila</taxon>
        <taxon>Apidae</taxon>
        <taxon>Melipona</taxon>
    </lineage>
</organism>
<name>A0A0M9A5I4_9HYME</name>
<evidence type="ECO:0000313" key="3">
    <source>
        <dbReference type="Proteomes" id="UP000053105"/>
    </source>
</evidence>
<sequence>MGGCVKACVAAEKKRDAKRRKENGQKAKVEGNAEENENKGERLNVATTCNFAKYQNNRMR</sequence>
<dbReference type="Proteomes" id="UP000053105">
    <property type="component" value="Unassembled WGS sequence"/>
</dbReference>
<accession>A0A0M9A5I4</accession>
<feature type="compositionally biased region" description="Basic and acidic residues" evidence="1">
    <location>
        <begin position="22"/>
        <end position="40"/>
    </location>
</feature>
<protein>
    <submittedName>
        <fullName evidence="2">Uncharacterized protein</fullName>
    </submittedName>
</protein>
<dbReference type="EMBL" id="KQ435750">
    <property type="protein sequence ID" value="KOX76373.1"/>
    <property type="molecule type" value="Genomic_DNA"/>
</dbReference>
<proteinExistence type="predicted"/>